<evidence type="ECO:0000313" key="7">
    <source>
        <dbReference type="Proteomes" id="UP000597338"/>
    </source>
</evidence>
<dbReference type="Gene3D" id="3.40.50.1820">
    <property type="entry name" value="alpha/beta hydrolase"/>
    <property type="match status" value="1"/>
</dbReference>
<dbReference type="PANTHER" id="PTHR45527">
    <property type="entry name" value="NONRIBOSOMAL PEPTIDE SYNTHETASE"/>
    <property type="match status" value="1"/>
</dbReference>
<dbReference type="Pfam" id="PF00975">
    <property type="entry name" value="Thioesterase"/>
    <property type="match status" value="1"/>
</dbReference>
<dbReference type="Pfam" id="PF00550">
    <property type="entry name" value="PP-binding"/>
    <property type="match status" value="2"/>
</dbReference>
<dbReference type="PANTHER" id="PTHR45527:SF1">
    <property type="entry name" value="FATTY ACID SYNTHASE"/>
    <property type="match status" value="1"/>
</dbReference>
<dbReference type="InterPro" id="IPR013217">
    <property type="entry name" value="Methyltransf_12"/>
</dbReference>
<dbReference type="InterPro" id="IPR029063">
    <property type="entry name" value="SAM-dependent_MTases_sf"/>
</dbReference>
<protein>
    <recommendedName>
        <fullName evidence="5">Carrier domain-containing protein</fullName>
    </recommendedName>
</protein>
<proteinExistence type="predicted"/>
<dbReference type="CDD" id="cd05930">
    <property type="entry name" value="A_NRPS"/>
    <property type="match status" value="1"/>
</dbReference>
<dbReference type="SUPFAM" id="SSF52777">
    <property type="entry name" value="CoA-dependent acyltransferases"/>
    <property type="match status" value="4"/>
</dbReference>
<dbReference type="NCBIfam" id="TIGR01733">
    <property type="entry name" value="AA-adenyl-dom"/>
    <property type="match status" value="2"/>
</dbReference>
<dbReference type="PROSITE" id="PS00455">
    <property type="entry name" value="AMP_BINDING"/>
    <property type="match status" value="2"/>
</dbReference>
<keyword evidence="4" id="KW-0677">Repeat</keyword>
<dbReference type="Gene3D" id="3.40.50.980">
    <property type="match status" value="4"/>
</dbReference>
<dbReference type="InterPro" id="IPR023213">
    <property type="entry name" value="CAT-like_dom_sf"/>
</dbReference>
<dbReference type="Pfam" id="PF00501">
    <property type="entry name" value="AMP-binding"/>
    <property type="match status" value="2"/>
</dbReference>
<dbReference type="SMART" id="SM00823">
    <property type="entry name" value="PKS_PP"/>
    <property type="match status" value="2"/>
</dbReference>
<dbReference type="InterPro" id="IPR001242">
    <property type="entry name" value="Condensation_dom"/>
</dbReference>
<dbReference type="InterPro" id="IPR025110">
    <property type="entry name" value="AMP-bd_C"/>
</dbReference>
<dbReference type="Pfam" id="PF08242">
    <property type="entry name" value="Methyltransf_12"/>
    <property type="match status" value="1"/>
</dbReference>
<dbReference type="InterPro" id="IPR006162">
    <property type="entry name" value="Ppantetheine_attach_site"/>
</dbReference>
<dbReference type="InterPro" id="IPR036736">
    <property type="entry name" value="ACP-like_sf"/>
</dbReference>
<keyword evidence="3" id="KW-0597">Phosphoprotein</keyword>
<feature type="domain" description="Carrier" evidence="5">
    <location>
        <begin position="1338"/>
        <end position="1413"/>
    </location>
</feature>
<dbReference type="CDD" id="cd02440">
    <property type="entry name" value="AdoMet_MTases"/>
    <property type="match status" value="1"/>
</dbReference>
<dbReference type="Gene3D" id="1.10.1200.10">
    <property type="entry name" value="ACP-like"/>
    <property type="match status" value="1"/>
</dbReference>
<keyword evidence="7" id="KW-1185">Reference proteome</keyword>
<dbReference type="Gene3D" id="3.30.559.30">
    <property type="entry name" value="Nonribosomal peptide synthetase, condensation domain"/>
    <property type="match status" value="2"/>
</dbReference>
<evidence type="ECO:0000256" key="4">
    <source>
        <dbReference type="ARBA" id="ARBA00022737"/>
    </source>
</evidence>
<dbReference type="Gene3D" id="3.30.300.30">
    <property type="match status" value="3"/>
</dbReference>
<accession>A0ABQ1LW71</accession>
<name>A0ABQ1LW71_9SPHI</name>
<reference evidence="7" key="1">
    <citation type="journal article" date="2019" name="Int. J. Syst. Evol. Microbiol.">
        <title>The Global Catalogue of Microorganisms (GCM) 10K type strain sequencing project: providing services to taxonomists for standard genome sequencing and annotation.</title>
        <authorList>
            <consortium name="The Broad Institute Genomics Platform"/>
            <consortium name="The Broad Institute Genome Sequencing Center for Infectious Disease"/>
            <person name="Wu L."/>
            <person name="Ma J."/>
        </authorList>
    </citation>
    <scope>NUCLEOTIDE SEQUENCE [LARGE SCALE GENOMIC DNA]</scope>
    <source>
        <strain evidence="7">CGMCC 1.15342</strain>
    </source>
</reference>
<dbReference type="PROSITE" id="PS00012">
    <property type="entry name" value="PHOSPHOPANTETHEINE"/>
    <property type="match status" value="1"/>
</dbReference>
<dbReference type="Pfam" id="PF00668">
    <property type="entry name" value="Condensation"/>
    <property type="match status" value="2"/>
</dbReference>
<evidence type="ECO:0000313" key="6">
    <source>
        <dbReference type="EMBL" id="GGC30012.1"/>
    </source>
</evidence>
<gene>
    <name evidence="6" type="ORF">GCM10011386_22520</name>
</gene>
<comment type="cofactor">
    <cofactor evidence="1">
        <name>pantetheine 4'-phosphate</name>
        <dbReference type="ChEBI" id="CHEBI:47942"/>
    </cofactor>
</comment>
<organism evidence="6 7">
    <name type="scientific">Parapedobacter defluvii</name>
    <dbReference type="NCBI Taxonomy" id="2045106"/>
    <lineage>
        <taxon>Bacteria</taxon>
        <taxon>Pseudomonadati</taxon>
        <taxon>Bacteroidota</taxon>
        <taxon>Sphingobacteriia</taxon>
        <taxon>Sphingobacteriales</taxon>
        <taxon>Sphingobacteriaceae</taxon>
        <taxon>Parapedobacter</taxon>
    </lineage>
</organism>
<comment type="caution">
    <text evidence="6">The sequence shown here is derived from an EMBL/GenBank/DDBJ whole genome shotgun (WGS) entry which is preliminary data.</text>
</comment>
<dbReference type="CDD" id="cd12116">
    <property type="entry name" value="A_NRPS_Ta1_like"/>
    <property type="match status" value="1"/>
</dbReference>
<dbReference type="Pfam" id="PF13193">
    <property type="entry name" value="AMP-binding_C"/>
    <property type="match status" value="1"/>
</dbReference>
<evidence type="ECO:0000256" key="3">
    <source>
        <dbReference type="ARBA" id="ARBA00022553"/>
    </source>
</evidence>
<keyword evidence="2" id="KW-0596">Phosphopantetheine</keyword>
<evidence type="ECO:0000259" key="5">
    <source>
        <dbReference type="PROSITE" id="PS50075"/>
    </source>
</evidence>
<dbReference type="Proteomes" id="UP000597338">
    <property type="component" value="Unassembled WGS sequence"/>
</dbReference>
<dbReference type="Gene3D" id="2.30.38.10">
    <property type="entry name" value="Luciferase, Domain 3"/>
    <property type="match status" value="2"/>
</dbReference>
<evidence type="ECO:0000256" key="2">
    <source>
        <dbReference type="ARBA" id="ARBA00022450"/>
    </source>
</evidence>
<dbReference type="InterPro" id="IPR045851">
    <property type="entry name" value="AMP-bd_C_sf"/>
</dbReference>
<dbReference type="InterPro" id="IPR020845">
    <property type="entry name" value="AMP-binding_CS"/>
</dbReference>
<sequence>MEGTLDTLTLEQSLHDIIQRHEALRYTFSASGRQIHVTENSRTKIRYEDISDKTDTDQKRYLVEYGNRDAGESFDLENGPLFRISLFKLANDCHVLRLTAHHIICDGWSFGILLEELAEIYQSRLDKRQPKLQAAIPMAQYSREMEAYAKSEDYQRTLRYWLDKFQVVPEPLMLPRDRPRPKERTYQSRRDDFFLDAALVQDIKRLGASQGLSFVNTLLISFEVYLSRLTGQSDIVIGLPTAGQAATGHFNLIGHCVNLLPIRSTVVSSTPFIEHLKRRKPQLLDDYDHQLFTYGSLLKSLKIKRDASRISLVPIVFNIDTGMDANVSFRNIKHTLTSNPRTFENFEIFLNLTGTRDSFILEWSYNTHLFNAETIKQMMADFEGLLRTVVQSPSISIGALKITDQLGSAEATASTLHVKQDYPRDTPFFQLISATAQRMPEKTAVRFGSLSISYDELDQRSNQFAHYLQQQGVVHGDVVGLAIDRSISLVVSLLGIAKAGAAYLPLDPEYPSERIAYMLSDSNAKLLITTNQYIGTFSNEVLEIPIEGFELEREKLPSHTVENQIEGDDLAYILYTSGSTGKPKGVEIEHHSLTNFLLSMQREPGITPDDRLLAVTTISFDIAALELYLPLISGGELVLASKESARDPRKLITVIDKEGITMMQATPATWRMLINAGWDSQKRLKILCGGEALPKDLAEKLLKIGREVWNMYGPTETTIWSSTKRLRSNELDTITVGRPIANTSFYVLDEQLAPVPQGEVGQLFIGGDGVARGYHGKPNLTQERFLPDLTDSSQRMYATGDLGKISENGEIVCVGRMDHQIKIRGHRIELGEIEHQLSKQPGIKEAVIVAREDTPGDQRLVAYIIPETVNEPTKPAVTWKDKWDNIYLQGIRSEADLDLENQNLDVAIVEQLGNQAGDLKEQTAEWLNGSVDRIKRLTPKRIFEIGSGAGQVMFELAAEAEQYIATDYAESAIKKLQEKIVASPDTLSHAQAHVAPADDFSCLGGLKPDLVLIHSVVQYFPDMDYLIKVISEAAKHMSRGCIFIGDIQGKNTLPIHHTADQLYRTKDTTTIADFKRIIANRLRLEDELTMDPAFFYRLPELVPQITGVDVQLRRGKFLNEITKYHYDVWLHINGSQKHVDPVYTGIWQSIEHTERLLKQYQGKTVAIQGIPNQRTARDLAITACLEELRDADTVGMLKARIDHITSSNNVDPNVLWDIASRHGYQAHVRWSTDGTDGIFEAVFIAESAQQLLPPPPTSLDGQISLREFIRIPGETKEVSKKDRWIEWKSNLRKSLPDYMLPNDWVLLDRFPLTNNNKIDRKALPKPEQEVIDSHDHETTLSANEKLVADIWSQVLKINNIKSEDDFFELGGHSLLAVELITRLEKTYGVLLPLTSIFKHSVLADFALLLNDNKSEKKDDGGVISSGLTRSIPIIESQKEIWLSCMIGGDEANLAYNQSFSIKLEGGFDELAFRRAIEHVIARHEVLRATIDENGEYLIIATSITSPVIFEDLSSLENEEEKDMRFKHDIQRLLATPFNLYSGPLFKILVHRHAAEVHYVTLVIHHIICDATSMDVLLSDISAYYNAFVAGKQPILSVPTPFSDYATTYIEFTQSEAYGAVQQFWLSQYQNDIPDFNLPIDFIRPKERTYKGDHQTFSLNHEHYAMLKQVSKNAGMSIGATITALVEIFLYHRTGQENISLGITSAGQYLTGHTNMVGHCVNLLPLRTKIVPGQTLSEYLSSRRNYIYDAYEHQRLTFSELLRKLNIKRDKGHVPLVPFVLTVQMSGENNVYFEGLHSQFISNPRVSHTFEILLNISVNNEAQTVSCYWAYNTQLFKGDTIERMMDELKLLIRTAGNTPDVAVKDSLPLPNPFPEYVDYPCEYPRDNTLLDLFASGVNRHPDGIAVQFGGRNLTYKALDDKSTQLANHLNNNAPHAALIPIFIQPSPEMVIGILGILKAGKAYVPVDPEFPQQRVSHILSECASPIIISDQESAIRLYNVKTEHQEICLLDDPADRCWTTDSLKNTDIRPKPDDNAYVIYTSGSTGVPKGVVITHRSLVDYFFGLKQHLPVWNSCQSYALGSSIATDLGNTVLFGALVSGAQLHVFRKEQFNDAVYIKGYFEKHHIDCLKIVPSHWKYLSEASSGLFPKKLLMFGGELLPGHFVKTIADSAPDCIVVNHYGPTETTIGKLLHIVDKNRDYGVSVPIGKPFSNTTVLVLNADMQFCAIGVPGELYIGGAGLATGYHNNPTLTESVFIPNPIEASNHPIVYKTGDVVRWNANGEIEYIGRDDDQVKIRGNRVELGEIERVMANLLAINQCVVIAEKQDNELNRLRAFVVPTGSFNAQEAIMKLKSALPDYMVPRIWSTVEDIPRMANGKIDKRALSALPHQPVQDLRDLHSPPQTDTQKLLATIWKDVLQLETVGIEDDFFELGGHSLIAVKLMALIHKNFGAKFPLGSLFEHSTIKQQAILIDEKQDPMKWDCVIPIKKEGKLPPLYVVHGAFLDILYIRNLLPYLDAEQPVYGIQGMGLSGKSKPLASVEKISAYYVSEMLKHTPNGPYALVGYSFGGIFAWEIAKQLKAQGKEVSFIGLLDTFVNDFQYPSFKDKLRFYQTLSSEGIKQFGWIKFLLFASEFVFRQTIAKFSYRLYTKCVHKLLRYTKDQVTYSHLHDKYKLEKSDFPFNIVLFKSPENPANRYFDDHATNGWAPFVHPNTFQIVPIHESHNNMFYADKVADLGIKLNYKLQETWSEIREPV</sequence>
<feature type="domain" description="Carrier" evidence="5">
    <location>
        <begin position="2399"/>
        <end position="2474"/>
    </location>
</feature>
<dbReference type="InterPro" id="IPR020806">
    <property type="entry name" value="PKS_PP-bd"/>
</dbReference>
<evidence type="ECO:0000256" key="1">
    <source>
        <dbReference type="ARBA" id="ARBA00001957"/>
    </source>
</evidence>
<dbReference type="CDD" id="cd19531">
    <property type="entry name" value="LCL_NRPS-like"/>
    <property type="match status" value="1"/>
</dbReference>
<dbReference type="InterPro" id="IPR010071">
    <property type="entry name" value="AA_adenyl_dom"/>
</dbReference>
<dbReference type="InterPro" id="IPR009081">
    <property type="entry name" value="PP-bd_ACP"/>
</dbReference>
<dbReference type="Gene3D" id="3.40.50.150">
    <property type="entry name" value="Vaccinia Virus protein VP39"/>
    <property type="match status" value="1"/>
</dbReference>
<dbReference type="NCBIfam" id="NF003417">
    <property type="entry name" value="PRK04813.1"/>
    <property type="match status" value="3"/>
</dbReference>
<dbReference type="Gene3D" id="3.30.559.10">
    <property type="entry name" value="Chloramphenicol acetyltransferase-like domain"/>
    <property type="match status" value="2"/>
</dbReference>
<dbReference type="SUPFAM" id="SSF53474">
    <property type="entry name" value="alpha/beta-Hydrolases"/>
    <property type="match status" value="1"/>
</dbReference>
<dbReference type="PROSITE" id="PS50075">
    <property type="entry name" value="CARRIER"/>
    <property type="match status" value="2"/>
</dbReference>
<dbReference type="SUPFAM" id="SSF47336">
    <property type="entry name" value="ACP-like"/>
    <property type="match status" value="2"/>
</dbReference>
<dbReference type="EMBL" id="BMIK01000006">
    <property type="protein sequence ID" value="GGC30012.1"/>
    <property type="molecule type" value="Genomic_DNA"/>
</dbReference>
<dbReference type="InterPro" id="IPR000873">
    <property type="entry name" value="AMP-dep_synth/lig_dom"/>
</dbReference>
<dbReference type="SUPFAM" id="SSF56801">
    <property type="entry name" value="Acetyl-CoA synthetase-like"/>
    <property type="match status" value="2"/>
</dbReference>
<dbReference type="InterPro" id="IPR029058">
    <property type="entry name" value="AB_hydrolase_fold"/>
</dbReference>
<dbReference type="SUPFAM" id="SSF53335">
    <property type="entry name" value="S-adenosyl-L-methionine-dependent methyltransferases"/>
    <property type="match status" value="1"/>
</dbReference>
<dbReference type="InterPro" id="IPR001031">
    <property type="entry name" value="Thioesterase"/>
</dbReference>